<dbReference type="InterPro" id="IPR013783">
    <property type="entry name" value="Ig-like_fold"/>
</dbReference>
<gene>
    <name evidence="3" type="ORF">M9189_09380</name>
</gene>
<organism evidence="3 4">
    <name type="scientific">Xiashengella succiniciproducens</name>
    <dbReference type="NCBI Taxonomy" id="2949635"/>
    <lineage>
        <taxon>Bacteria</taxon>
        <taxon>Pseudomonadati</taxon>
        <taxon>Bacteroidota</taxon>
        <taxon>Bacteroidia</taxon>
        <taxon>Marinilabiliales</taxon>
        <taxon>Marinilabiliaceae</taxon>
        <taxon>Xiashengella</taxon>
    </lineage>
</organism>
<proteinExistence type="predicted"/>
<dbReference type="Gene3D" id="2.60.40.10">
    <property type="entry name" value="Immunoglobulins"/>
    <property type="match status" value="1"/>
</dbReference>
<dbReference type="GO" id="GO:0005975">
    <property type="term" value="P:carbohydrate metabolic process"/>
    <property type="evidence" value="ECO:0007669"/>
    <property type="project" value="TreeGrafter"/>
</dbReference>
<dbReference type="InterPro" id="IPR008979">
    <property type="entry name" value="Galactose-bd-like_sf"/>
</dbReference>
<dbReference type="GO" id="GO:0001681">
    <property type="term" value="F:sialate O-acetylesterase activity"/>
    <property type="evidence" value="ECO:0007669"/>
    <property type="project" value="InterPro"/>
</dbReference>
<sequence length="677" mass="73744">MSSNLKSFAIIVTAIVMASCAKDPNLSLPAIISDNMVLQQNQEVAIWGKAAPGTEVKVVAGWGSEASAVADADGKWLTRISTNEAGGPYDLTISARKTQITVSNVMLGEVWLASGQSNMEMTLAGMPPFSFIEGSEEAIANSNIPEIRFFTVAKSFTAAPADSVSGSWEVSSPETAPRFSAAAYFFALNLNTELSVPVGIIHSSWGGTPAESWISQDMLAIDADYKGIVEKLKEYGPEEKLYDEWLVKHETKQLQWAPGKDPFVGLDMFDEYCSNPATDTEDWPVATLPAYLEQTAGEVDGIIWYRKKIEVPAAWEGKNLTINLGPIDDRDVTYFNGTRVGAHEESGFYQTIRTYTIPAELVKAGEAVIAVKITDNQGGGGMCGRPDQLSIHPEGDATAAISLAGEWQYALVGELKKGKLYVFDPQNKEWKDRPFLSLQLSQNTASSLYNGMINALVPYTLRGAIWYQGESNVGNANKYMQLMSMLVTDWRTKFENEDLSFYYVQIAPYHYGDANAVSSANLREAQRRSMDIPNTGMISTLDIGNVMDIHPANKKAVGERLALWALAKNYGKDVVYSGPIPASVEVQGSSLHISFDYANEGLIIDDSKPNQFEIAGEDGVYYEAKATVNGSVIVLTSPKVSKPVSARYAYRNGSVGTLFNGVGLPAPTFNTQNEIDN</sequence>
<evidence type="ECO:0000256" key="1">
    <source>
        <dbReference type="ARBA" id="ARBA00022801"/>
    </source>
</evidence>
<dbReference type="Proteomes" id="UP001056426">
    <property type="component" value="Chromosome"/>
</dbReference>
<dbReference type="EMBL" id="CP098400">
    <property type="protein sequence ID" value="URW79062.1"/>
    <property type="molecule type" value="Genomic_DNA"/>
</dbReference>
<dbReference type="Gene3D" id="3.40.50.1110">
    <property type="entry name" value="SGNH hydrolase"/>
    <property type="match status" value="2"/>
</dbReference>
<dbReference type="SUPFAM" id="SSF49785">
    <property type="entry name" value="Galactose-binding domain-like"/>
    <property type="match status" value="1"/>
</dbReference>
<dbReference type="InterPro" id="IPR036514">
    <property type="entry name" value="SGNH_hydro_sf"/>
</dbReference>
<evidence type="ECO:0000313" key="3">
    <source>
        <dbReference type="EMBL" id="URW79062.1"/>
    </source>
</evidence>
<protein>
    <submittedName>
        <fullName evidence="3">Sialate O-acetylesterase</fullName>
    </submittedName>
</protein>
<evidence type="ECO:0000259" key="2">
    <source>
        <dbReference type="Pfam" id="PF03629"/>
    </source>
</evidence>
<dbReference type="Pfam" id="PF03629">
    <property type="entry name" value="SASA"/>
    <property type="match status" value="1"/>
</dbReference>
<dbReference type="PANTHER" id="PTHR22901">
    <property type="entry name" value="SIALATE O-ACETYLESTERASE"/>
    <property type="match status" value="1"/>
</dbReference>
<dbReference type="InterPro" id="IPR039329">
    <property type="entry name" value="SIAE"/>
</dbReference>
<reference evidence="3" key="1">
    <citation type="submission" date="2022-05" db="EMBL/GenBank/DDBJ databases">
        <authorList>
            <person name="Sun X."/>
        </authorList>
    </citation>
    <scope>NUCLEOTIDE SEQUENCE</scope>
    <source>
        <strain evidence="3">Ai-910</strain>
    </source>
</reference>
<dbReference type="PANTHER" id="PTHR22901:SF0">
    <property type="entry name" value="SIALATE O-ACETYLESTERASE"/>
    <property type="match status" value="1"/>
</dbReference>
<keyword evidence="1" id="KW-0378">Hydrolase</keyword>
<reference evidence="3" key="2">
    <citation type="submission" date="2022-06" db="EMBL/GenBank/DDBJ databases">
        <title>Xiashengella guii gen. nov. sp. nov., a bacterium isolated form anaerobic digestion tank.</title>
        <authorList>
            <person name="Huang H."/>
        </authorList>
    </citation>
    <scope>NUCLEOTIDE SEQUENCE</scope>
    <source>
        <strain evidence="3">Ai-910</strain>
    </source>
</reference>
<dbReference type="KEGG" id="alkq:M9189_09380"/>
<dbReference type="PROSITE" id="PS51257">
    <property type="entry name" value="PROKAR_LIPOPROTEIN"/>
    <property type="match status" value="1"/>
</dbReference>
<feature type="domain" description="Sialate O-acetylesterase" evidence="2">
    <location>
        <begin position="446"/>
        <end position="562"/>
    </location>
</feature>
<dbReference type="RefSeq" id="WP_250722664.1">
    <property type="nucleotide sequence ID" value="NZ_CP098400.1"/>
</dbReference>
<keyword evidence="4" id="KW-1185">Reference proteome</keyword>
<accession>A0A9J6ZNG3</accession>
<dbReference type="AlphaFoldDB" id="A0A9J6ZNG3"/>
<evidence type="ECO:0000313" key="4">
    <source>
        <dbReference type="Proteomes" id="UP001056426"/>
    </source>
</evidence>
<dbReference type="InterPro" id="IPR005181">
    <property type="entry name" value="SASA"/>
</dbReference>
<dbReference type="SUPFAM" id="SSF52266">
    <property type="entry name" value="SGNH hydrolase"/>
    <property type="match status" value="1"/>
</dbReference>
<name>A0A9J6ZNG3_9BACT</name>